<reference evidence="17" key="2">
    <citation type="submission" date="2023-06" db="EMBL/GenBank/DDBJ databases">
        <authorList>
            <consortium name="Lawrence Berkeley National Laboratory"/>
            <person name="Mondo S.J."/>
            <person name="Hensen N."/>
            <person name="Bonometti L."/>
            <person name="Westerberg I."/>
            <person name="Brannstrom I.O."/>
            <person name="Guillou S."/>
            <person name="Cros-Aarteil S."/>
            <person name="Calhoun S."/>
            <person name="Haridas S."/>
            <person name="Kuo A."/>
            <person name="Pangilinan J."/>
            <person name="Riley R."/>
            <person name="Labutti K."/>
            <person name="Andreopoulos B."/>
            <person name="Lipzen A."/>
            <person name="Chen C."/>
            <person name="Yanf M."/>
            <person name="Daum C."/>
            <person name="Ng V."/>
            <person name="Clum A."/>
            <person name="Steindorff A."/>
            <person name="Ohm R."/>
            <person name="Martin F."/>
            <person name="Silar P."/>
            <person name="Natvig D."/>
            <person name="Lalanne C."/>
            <person name="Gautier V."/>
            <person name="Ament-Velasquez S.L."/>
            <person name="Kruys A."/>
            <person name="Hutchinson M.I."/>
            <person name="Powell A.J."/>
            <person name="Barry K."/>
            <person name="Miller A.N."/>
            <person name="Grigoriev I.V."/>
            <person name="Debuchy R."/>
            <person name="Gladieux P."/>
            <person name="Thoren M.H."/>
            <person name="Johannesson H."/>
        </authorList>
    </citation>
    <scope>NUCLEOTIDE SEQUENCE</scope>
    <source>
        <strain evidence="17">CBS 626.80</strain>
    </source>
</reference>
<dbReference type="PANTHER" id="PTHR45646">
    <property type="entry name" value="SERINE/THREONINE-PROTEIN KINASE DOA-RELATED"/>
    <property type="match status" value="1"/>
</dbReference>
<dbReference type="AlphaFoldDB" id="A0AAN6NTY6"/>
<dbReference type="SMART" id="SM00220">
    <property type="entry name" value="S_TKc"/>
    <property type="match status" value="1"/>
</dbReference>
<feature type="region of interest" description="Disordered" evidence="15">
    <location>
        <begin position="1"/>
        <end position="80"/>
    </location>
</feature>
<keyword evidence="8" id="KW-0547">Nucleotide-binding</keyword>
<evidence type="ECO:0000256" key="15">
    <source>
        <dbReference type="SAM" id="MobiDB-lite"/>
    </source>
</evidence>
<evidence type="ECO:0000256" key="4">
    <source>
        <dbReference type="ARBA" id="ARBA00013948"/>
    </source>
</evidence>
<evidence type="ECO:0000256" key="5">
    <source>
        <dbReference type="ARBA" id="ARBA00019973"/>
    </source>
</evidence>
<dbReference type="InterPro" id="IPR051175">
    <property type="entry name" value="CLK_kinases"/>
</dbReference>
<evidence type="ECO:0000256" key="3">
    <source>
        <dbReference type="ARBA" id="ARBA00012513"/>
    </source>
</evidence>
<keyword evidence="18" id="KW-1185">Reference proteome</keyword>
<dbReference type="EMBL" id="MU859201">
    <property type="protein sequence ID" value="KAK3949797.1"/>
    <property type="molecule type" value="Genomic_DNA"/>
</dbReference>
<evidence type="ECO:0000256" key="8">
    <source>
        <dbReference type="ARBA" id="ARBA00022741"/>
    </source>
</evidence>
<dbReference type="GO" id="GO:0005634">
    <property type="term" value="C:nucleus"/>
    <property type="evidence" value="ECO:0007669"/>
    <property type="project" value="TreeGrafter"/>
</dbReference>
<keyword evidence="6 17" id="KW-0723">Serine/threonine-protein kinase</keyword>
<dbReference type="PROSITE" id="PS50011">
    <property type="entry name" value="PROTEIN_KINASE_DOM"/>
    <property type="match status" value="1"/>
</dbReference>
<dbReference type="Pfam" id="PF00069">
    <property type="entry name" value="Pkinase"/>
    <property type="match status" value="1"/>
</dbReference>
<dbReference type="PANTHER" id="PTHR45646:SF11">
    <property type="entry name" value="SERINE_THREONINE-PROTEIN KINASE DOA"/>
    <property type="match status" value="1"/>
</dbReference>
<feature type="region of interest" description="Disordered" evidence="15">
    <location>
        <begin position="306"/>
        <end position="325"/>
    </location>
</feature>
<name>A0AAN6NTY6_9PEZI</name>
<evidence type="ECO:0000256" key="1">
    <source>
        <dbReference type="ARBA" id="ARBA00003747"/>
    </source>
</evidence>
<comment type="caution">
    <text evidence="17">The sequence shown here is derived from an EMBL/GenBank/DDBJ whole genome shotgun (WGS) entry which is preliminary data.</text>
</comment>
<accession>A0AAN6NTY6</accession>
<keyword evidence="10" id="KW-0067">ATP-binding</keyword>
<comment type="catalytic activity">
    <reaction evidence="13">
        <text>L-threonyl-[protein] + ATP = O-phospho-L-threonyl-[protein] + ADP + H(+)</text>
        <dbReference type="Rhea" id="RHEA:46608"/>
        <dbReference type="Rhea" id="RHEA-COMP:11060"/>
        <dbReference type="Rhea" id="RHEA-COMP:11605"/>
        <dbReference type="ChEBI" id="CHEBI:15378"/>
        <dbReference type="ChEBI" id="CHEBI:30013"/>
        <dbReference type="ChEBI" id="CHEBI:30616"/>
        <dbReference type="ChEBI" id="CHEBI:61977"/>
        <dbReference type="ChEBI" id="CHEBI:456216"/>
        <dbReference type="EC" id="2.7.11.1"/>
    </reaction>
</comment>
<comment type="function">
    <text evidence="1">Component of the EKC/KEOPS complex that is required for the formation of a threonylcarbamoyl group on adenosine at position 37 (t(6)A37) in tRNAs that read codons beginning with adenine. The complex is probably involved in the transfer of the threonylcarbamoyl moiety of threonylcarbamoyl-AMP (TC-AMP) to the N6 group of A37. BUD32 has ATPase activity in the context of the EKC/KEOPS complex and likely plays a supporting role to the catalytic subunit KAE1. The EKC/KEOPS complex also promotes both telomere uncapping and telomere elongation. The complex is required for efficient recruitment of transcriptional coactivators.</text>
</comment>
<feature type="compositionally biased region" description="Pro residues" evidence="15">
    <location>
        <begin position="27"/>
        <end position="36"/>
    </location>
</feature>
<evidence type="ECO:0000256" key="9">
    <source>
        <dbReference type="ARBA" id="ARBA00022777"/>
    </source>
</evidence>
<comment type="subunit">
    <text evidence="2">Component of the EKC/KEOPS complex composed of at least BUD32, CGI121, GON7, KAE1 and PCC1; the whole complex dimerizes.</text>
</comment>
<sequence length="674" mass="75020">MEKDKMELDAKAHVMASDPMSQEQSQAPPPATPPPTKDGSPSSIAVPNDPSSKDPQEDHLKMEGEAQEDVDDAKSDSSNAQYFDIHDDGIASPIEALNNYSPGGFHPVHLGDILGPLSDPSRFRVLHKLGHGGFGTVWLCRDTKDGKPKALKILSGHSSKNAAKECPDLKALQLLTGSVSHEEGLSCSQAAQTHKTAQDLLRNHHIALPSEHFWLPYRPNGSHLCLITPFLGPSLEGFATAYGHVTDLVKHVCFQLVEAMHFMHQKGLCHGDFRPANILLCLKEDVDKMSDEELVEALGGVEVAKLTRTPGGNTPTEGDNQEEKEWPKEFPRYFVGQADMTNLIRGGWCSPSVAVIDFGVSYPVNEPPSKGSGIPLGYAPPEEVIMGKDKHDKEETLIRLGPKSDIWSLGVTISELALDYLLLAESSHDKWDGVTNMEMFMGPIPEPFRSTVRARYKETWGDNGTILQDVDMVIDPKTGETVLSPLSFSIKWWRQRRKYTKEETGYEDPICSRMAIGLRTLHTTRSGADSEAQWAKDKTRLPAYTWEQPQEKEEVELDDDRLIKKFDDIEVFSDLLTSIFKWLPEDRASTADILAHPWFEGRYASKQIWTPGGLVSRLSQGTFSIVKLITGFPHKVGKFFFAAFSRLFGVFANPLWFLHGGRARIARLRDLESQ</sequence>
<evidence type="ECO:0000256" key="2">
    <source>
        <dbReference type="ARBA" id="ARBA00011534"/>
    </source>
</evidence>
<gene>
    <name evidence="17" type="ORF">QBC32DRAFT_266092</name>
</gene>
<evidence type="ECO:0000256" key="7">
    <source>
        <dbReference type="ARBA" id="ARBA00022679"/>
    </source>
</evidence>
<dbReference type="EC" id="2.7.11.1" evidence="3"/>
<evidence type="ECO:0000256" key="11">
    <source>
        <dbReference type="ARBA" id="ARBA00030980"/>
    </source>
</evidence>
<dbReference type="Gene3D" id="1.10.510.10">
    <property type="entry name" value="Transferase(Phosphotransferase) domain 1"/>
    <property type="match status" value="1"/>
</dbReference>
<evidence type="ECO:0000313" key="18">
    <source>
        <dbReference type="Proteomes" id="UP001303222"/>
    </source>
</evidence>
<reference evidence="17" key="1">
    <citation type="journal article" date="2023" name="Mol. Phylogenet. Evol.">
        <title>Genome-scale phylogeny and comparative genomics of the fungal order Sordariales.</title>
        <authorList>
            <person name="Hensen N."/>
            <person name="Bonometti L."/>
            <person name="Westerberg I."/>
            <person name="Brannstrom I.O."/>
            <person name="Guillou S."/>
            <person name="Cros-Aarteil S."/>
            <person name="Calhoun S."/>
            <person name="Haridas S."/>
            <person name="Kuo A."/>
            <person name="Mondo S."/>
            <person name="Pangilinan J."/>
            <person name="Riley R."/>
            <person name="LaButti K."/>
            <person name="Andreopoulos B."/>
            <person name="Lipzen A."/>
            <person name="Chen C."/>
            <person name="Yan M."/>
            <person name="Daum C."/>
            <person name="Ng V."/>
            <person name="Clum A."/>
            <person name="Steindorff A."/>
            <person name="Ohm R.A."/>
            <person name="Martin F."/>
            <person name="Silar P."/>
            <person name="Natvig D.O."/>
            <person name="Lalanne C."/>
            <person name="Gautier V."/>
            <person name="Ament-Velasquez S.L."/>
            <person name="Kruys A."/>
            <person name="Hutchinson M.I."/>
            <person name="Powell A.J."/>
            <person name="Barry K."/>
            <person name="Miller A.N."/>
            <person name="Grigoriev I.V."/>
            <person name="Debuchy R."/>
            <person name="Gladieux P."/>
            <person name="Hiltunen Thoren M."/>
            <person name="Johannesson H."/>
        </authorList>
    </citation>
    <scope>NUCLEOTIDE SEQUENCE</scope>
    <source>
        <strain evidence="17">CBS 626.80</strain>
    </source>
</reference>
<evidence type="ECO:0000256" key="12">
    <source>
        <dbReference type="ARBA" id="ARBA00033194"/>
    </source>
</evidence>
<proteinExistence type="predicted"/>
<feature type="compositionally biased region" description="Basic and acidic residues" evidence="15">
    <location>
        <begin position="51"/>
        <end position="64"/>
    </location>
</feature>
<keyword evidence="9 17" id="KW-0418">Kinase</keyword>
<evidence type="ECO:0000313" key="17">
    <source>
        <dbReference type="EMBL" id="KAK3949797.1"/>
    </source>
</evidence>
<evidence type="ECO:0000256" key="14">
    <source>
        <dbReference type="ARBA" id="ARBA00048679"/>
    </source>
</evidence>
<comment type="catalytic activity">
    <reaction evidence="14">
        <text>L-seryl-[protein] + ATP = O-phospho-L-seryl-[protein] + ADP + H(+)</text>
        <dbReference type="Rhea" id="RHEA:17989"/>
        <dbReference type="Rhea" id="RHEA-COMP:9863"/>
        <dbReference type="Rhea" id="RHEA-COMP:11604"/>
        <dbReference type="ChEBI" id="CHEBI:15378"/>
        <dbReference type="ChEBI" id="CHEBI:29999"/>
        <dbReference type="ChEBI" id="CHEBI:30616"/>
        <dbReference type="ChEBI" id="CHEBI:83421"/>
        <dbReference type="ChEBI" id="CHEBI:456216"/>
        <dbReference type="EC" id="2.7.11.1"/>
    </reaction>
</comment>
<dbReference type="GO" id="GO:0005524">
    <property type="term" value="F:ATP binding"/>
    <property type="evidence" value="ECO:0007669"/>
    <property type="project" value="UniProtKB-KW"/>
</dbReference>
<dbReference type="InterPro" id="IPR000719">
    <property type="entry name" value="Prot_kinase_dom"/>
</dbReference>
<dbReference type="InterPro" id="IPR008266">
    <property type="entry name" value="Tyr_kinase_AS"/>
</dbReference>
<feature type="domain" description="Protein kinase" evidence="16">
    <location>
        <begin position="123"/>
        <end position="599"/>
    </location>
</feature>
<evidence type="ECO:0000259" key="16">
    <source>
        <dbReference type="PROSITE" id="PS50011"/>
    </source>
</evidence>
<dbReference type="GO" id="GO:0043484">
    <property type="term" value="P:regulation of RNA splicing"/>
    <property type="evidence" value="ECO:0007669"/>
    <property type="project" value="TreeGrafter"/>
</dbReference>
<dbReference type="SUPFAM" id="SSF56112">
    <property type="entry name" value="Protein kinase-like (PK-like)"/>
    <property type="match status" value="1"/>
</dbReference>
<evidence type="ECO:0000256" key="13">
    <source>
        <dbReference type="ARBA" id="ARBA00047899"/>
    </source>
</evidence>
<evidence type="ECO:0000256" key="6">
    <source>
        <dbReference type="ARBA" id="ARBA00022527"/>
    </source>
</evidence>
<keyword evidence="7" id="KW-0808">Transferase</keyword>
<dbReference type="GO" id="GO:0004674">
    <property type="term" value="F:protein serine/threonine kinase activity"/>
    <property type="evidence" value="ECO:0007669"/>
    <property type="project" value="UniProtKB-KW"/>
</dbReference>
<feature type="compositionally biased region" description="Basic and acidic residues" evidence="15">
    <location>
        <begin position="1"/>
        <end position="12"/>
    </location>
</feature>
<dbReference type="InterPro" id="IPR011009">
    <property type="entry name" value="Kinase-like_dom_sf"/>
</dbReference>
<evidence type="ECO:0000256" key="10">
    <source>
        <dbReference type="ARBA" id="ARBA00022840"/>
    </source>
</evidence>
<dbReference type="Gene3D" id="3.30.200.20">
    <property type="entry name" value="Phosphorylase Kinase, domain 1"/>
    <property type="match status" value="1"/>
</dbReference>
<dbReference type="PROSITE" id="PS00109">
    <property type="entry name" value="PROTEIN_KINASE_TYR"/>
    <property type="match status" value="1"/>
</dbReference>
<organism evidence="17 18">
    <name type="scientific">Pseudoneurospora amorphoporcata</name>
    <dbReference type="NCBI Taxonomy" id="241081"/>
    <lineage>
        <taxon>Eukaryota</taxon>
        <taxon>Fungi</taxon>
        <taxon>Dikarya</taxon>
        <taxon>Ascomycota</taxon>
        <taxon>Pezizomycotina</taxon>
        <taxon>Sordariomycetes</taxon>
        <taxon>Sordariomycetidae</taxon>
        <taxon>Sordariales</taxon>
        <taxon>Sordariaceae</taxon>
        <taxon>Pseudoneurospora</taxon>
    </lineage>
</organism>
<protein>
    <recommendedName>
        <fullName evidence="5">EKC/KEOPS complex subunit BUD32</fullName>
        <ecNumber evidence="3">2.7.11.1</ecNumber>
    </recommendedName>
    <alternativeName>
        <fullName evidence="11 12">Atypical Serine/threonine protein kinase BUD32</fullName>
    </alternativeName>
    <alternativeName>
        <fullName evidence="4">EKC/KEOPS complex subunit bud32</fullName>
    </alternativeName>
</protein>
<dbReference type="Proteomes" id="UP001303222">
    <property type="component" value="Unassembled WGS sequence"/>
</dbReference>